<dbReference type="Proteomes" id="UP000675881">
    <property type="component" value="Chromosome 4"/>
</dbReference>
<dbReference type="GO" id="GO:0004623">
    <property type="term" value="F:phospholipase A2 activity"/>
    <property type="evidence" value="ECO:0007669"/>
    <property type="project" value="InterPro"/>
</dbReference>
<dbReference type="AlphaFoldDB" id="A0A7R8H788"/>
<organism evidence="5 6">
    <name type="scientific">Lepeophtheirus salmonis</name>
    <name type="common">Salmon louse</name>
    <name type="synonym">Caligus salmonis</name>
    <dbReference type="NCBI Taxonomy" id="72036"/>
    <lineage>
        <taxon>Eukaryota</taxon>
        <taxon>Metazoa</taxon>
        <taxon>Ecdysozoa</taxon>
        <taxon>Arthropoda</taxon>
        <taxon>Crustacea</taxon>
        <taxon>Multicrustacea</taxon>
        <taxon>Hexanauplia</taxon>
        <taxon>Copepoda</taxon>
        <taxon>Siphonostomatoida</taxon>
        <taxon>Caligidae</taxon>
        <taxon>Lepeophtheirus</taxon>
    </lineage>
</organism>
<dbReference type="Pfam" id="PF05826">
    <property type="entry name" value="Phospholip_A2_2"/>
    <property type="match status" value="1"/>
</dbReference>
<dbReference type="PANTHER" id="PTHR12253">
    <property type="entry name" value="RH14732P"/>
    <property type="match status" value="1"/>
</dbReference>
<comment type="cofactor">
    <cofactor evidence="1">
        <name>Ca(2+)</name>
        <dbReference type="ChEBI" id="CHEBI:29108"/>
    </cofactor>
</comment>
<dbReference type="GO" id="GO:0006644">
    <property type="term" value="P:phospholipid metabolic process"/>
    <property type="evidence" value="ECO:0007669"/>
    <property type="project" value="InterPro"/>
</dbReference>
<evidence type="ECO:0000259" key="4">
    <source>
        <dbReference type="Pfam" id="PF05826"/>
    </source>
</evidence>
<evidence type="ECO:0000313" key="5">
    <source>
        <dbReference type="EMBL" id="CAF2918721.1"/>
    </source>
</evidence>
<keyword evidence="6" id="KW-1185">Reference proteome</keyword>
<dbReference type="SUPFAM" id="SSF48619">
    <property type="entry name" value="Phospholipase A2, PLA2"/>
    <property type="match status" value="1"/>
</dbReference>
<proteinExistence type="predicted"/>
<dbReference type="InterPro" id="IPR016090">
    <property type="entry name" value="PLA2-like_dom"/>
</dbReference>
<dbReference type="GO" id="GO:0050482">
    <property type="term" value="P:arachidonate secretion"/>
    <property type="evidence" value="ECO:0007669"/>
    <property type="project" value="InterPro"/>
</dbReference>
<reference evidence="5" key="1">
    <citation type="submission" date="2021-02" db="EMBL/GenBank/DDBJ databases">
        <authorList>
            <person name="Bekaert M."/>
        </authorList>
    </citation>
    <scope>NUCLEOTIDE SEQUENCE</scope>
    <source>
        <strain evidence="5">IoA-00</strain>
    </source>
</reference>
<evidence type="ECO:0000256" key="1">
    <source>
        <dbReference type="ARBA" id="ARBA00001913"/>
    </source>
</evidence>
<sequence>MDFERIVNIYVEDTSQGIESVIDCNTYIRHELLLLTLKHEEEYGPRIPSISRERKSIDVGYYKRLCRKRNHQISHIYGTNDSPGAKTKLAYDRNVLSKAYEGTMFCTKYNPNYNPLVYNEGLNFTDECCRKFQTCGATIGKLQYQFDLLNVYPYNLKQCSCVSKFKSCLNDLQDSGKDAKLAKEIHRLFFDVLNMKCFDLEEQEICSKWSTWFDSCEEKKLIDSVHVKYNV</sequence>
<dbReference type="InterPro" id="IPR036444">
    <property type="entry name" value="PLipase_A2_dom_sf"/>
</dbReference>
<keyword evidence="2" id="KW-0442">Lipid degradation</keyword>
<dbReference type="OrthoDB" id="6075074at2759"/>
<gene>
    <name evidence="5" type="ORF">LSAA_8993</name>
</gene>
<dbReference type="GO" id="GO:0016042">
    <property type="term" value="P:lipid catabolic process"/>
    <property type="evidence" value="ECO:0007669"/>
    <property type="project" value="UniProtKB-KW"/>
</dbReference>
<dbReference type="Gene3D" id="1.20.90.10">
    <property type="entry name" value="Phospholipase A2 domain"/>
    <property type="match status" value="1"/>
</dbReference>
<accession>A0A7R8H788</accession>
<name>A0A7R8H788_LEPSM</name>
<evidence type="ECO:0000256" key="3">
    <source>
        <dbReference type="ARBA" id="ARBA00023098"/>
    </source>
</evidence>
<keyword evidence="3" id="KW-0443">Lipid metabolism</keyword>
<feature type="domain" description="Phospholipase A2-like central" evidence="4">
    <location>
        <begin position="100"/>
        <end position="200"/>
    </location>
</feature>
<protein>
    <submittedName>
        <fullName evidence="5">(salmon louse) hypothetical protein</fullName>
    </submittedName>
</protein>
<evidence type="ECO:0000256" key="2">
    <source>
        <dbReference type="ARBA" id="ARBA00022963"/>
    </source>
</evidence>
<dbReference type="EMBL" id="HG994583">
    <property type="protein sequence ID" value="CAF2918721.1"/>
    <property type="molecule type" value="Genomic_DNA"/>
</dbReference>
<evidence type="ECO:0000313" key="6">
    <source>
        <dbReference type="Proteomes" id="UP000675881"/>
    </source>
</evidence>